<dbReference type="Gene3D" id="3.30.300.20">
    <property type="match status" value="1"/>
</dbReference>
<dbReference type="Proteomes" id="UP000292085">
    <property type="component" value="Unassembled WGS sequence"/>
</dbReference>
<dbReference type="EMBL" id="SGIS01000017">
    <property type="protein sequence ID" value="RZF64161.1"/>
    <property type="molecule type" value="Genomic_DNA"/>
</dbReference>
<proteinExistence type="predicted"/>
<evidence type="ECO:0000256" key="1">
    <source>
        <dbReference type="SAM" id="MobiDB-lite"/>
    </source>
</evidence>
<accession>A0A4Q6XW42</accession>
<comment type="caution">
    <text evidence="2">The sequence shown here is derived from an EMBL/GenBank/DDBJ whole genome shotgun (WGS) entry which is preliminary data.</text>
</comment>
<dbReference type="InterPro" id="IPR003718">
    <property type="entry name" value="OsmC/Ohr_fam"/>
</dbReference>
<feature type="region of interest" description="Disordered" evidence="1">
    <location>
        <begin position="1"/>
        <end position="24"/>
    </location>
</feature>
<keyword evidence="3" id="KW-1185">Reference proteome</keyword>
<organism evidence="2 3">
    <name type="scientific">Sphingomonas populi</name>
    <dbReference type="NCBI Taxonomy" id="2484750"/>
    <lineage>
        <taxon>Bacteria</taxon>
        <taxon>Pseudomonadati</taxon>
        <taxon>Pseudomonadota</taxon>
        <taxon>Alphaproteobacteria</taxon>
        <taxon>Sphingomonadales</taxon>
        <taxon>Sphingomonadaceae</taxon>
        <taxon>Sphingomonas</taxon>
    </lineage>
</organism>
<evidence type="ECO:0000313" key="3">
    <source>
        <dbReference type="Proteomes" id="UP000292085"/>
    </source>
</evidence>
<protein>
    <submittedName>
        <fullName evidence="2">OsmC family peroxiredoxin</fullName>
    </submittedName>
</protein>
<dbReference type="PANTHER" id="PTHR39624">
    <property type="entry name" value="PROTEIN INVOLVED IN RIMO-MEDIATED BETA-METHYLTHIOLATION OF RIBOSOMAL PROTEIN S12 YCAO"/>
    <property type="match status" value="1"/>
</dbReference>
<reference evidence="2 3" key="1">
    <citation type="submission" date="2019-02" db="EMBL/GenBank/DDBJ databases">
        <authorList>
            <person name="Li Y."/>
        </authorList>
    </citation>
    <scope>NUCLEOTIDE SEQUENCE [LARGE SCALE GENOMIC DNA]</scope>
    <source>
        <strain evidence="2 3">3-7</strain>
    </source>
</reference>
<dbReference type="InterPro" id="IPR036102">
    <property type="entry name" value="OsmC/Ohrsf"/>
</dbReference>
<evidence type="ECO:0000313" key="2">
    <source>
        <dbReference type="EMBL" id="RZF64161.1"/>
    </source>
</evidence>
<gene>
    <name evidence="2" type="ORF">EWE75_12515</name>
</gene>
<sequence>MTQHHSRSNRMTDPLPGGAIAEETGASRFQIRIETGGTTILADEPVAAGGLGSGPTPYELLCSALAACTTMTLRLYATQKGWPVGAIRTQVGHRRETGVTPPDLFTRRIAIDGDLDAEQRARLIEIADRCPVHRTLTGGARVETQASAATPPCEPAVTHMADMEALIAVGRGSFDFTEH</sequence>
<dbReference type="OrthoDB" id="9789573at2"/>
<dbReference type="AlphaFoldDB" id="A0A4Q6XW42"/>
<dbReference type="PANTHER" id="PTHR39624:SF2">
    <property type="entry name" value="OSMC-LIKE PROTEIN"/>
    <property type="match status" value="1"/>
</dbReference>
<dbReference type="SUPFAM" id="SSF82784">
    <property type="entry name" value="OsmC-like"/>
    <property type="match status" value="1"/>
</dbReference>
<dbReference type="InterPro" id="IPR015946">
    <property type="entry name" value="KH_dom-like_a/b"/>
</dbReference>
<name>A0A4Q6XW42_9SPHN</name>
<dbReference type="Pfam" id="PF02566">
    <property type="entry name" value="OsmC"/>
    <property type="match status" value="1"/>
</dbReference>